<dbReference type="AlphaFoldDB" id="A0A850P9E1"/>
<evidence type="ECO:0000256" key="6">
    <source>
        <dbReference type="ARBA" id="ARBA00023157"/>
    </source>
</evidence>
<dbReference type="PROSITE" id="PS51352">
    <property type="entry name" value="THIOREDOXIN_2"/>
    <property type="match status" value="1"/>
</dbReference>
<dbReference type="GO" id="GO:0005737">
    <property type="term" value="C:cytoplasm"/>
    <property type="evidence" value="ECO:0007669"/>
    <property type="project" value="TreeGrafter"/>
</dbReference>
<dbReference type="InterPro" id="IPR036249">
    <property type="entry name" value="Thioredoxin-like_sf"/>
</dbReference>
<comment type="similarity">
    <text evidence="9">Belongs to the peroxiredoxin family. BCP/PrxQ subfamily.</text>
</comment>
<dbReference type="InterPro" id="IPR050924">
    <property type="entry name" value="Peroxiredoxin_BCP/PrxQ"/>
</dbReference>
<dbReference type="CDD" id="cd02970">
    <property type="entry name" value="PRX_like2"/>
    <property type="match status" value="1"/>
</dbReference>
<proteinExistence type="inferred from homology"/>
<sequence length="232" mass="24586">MGLSASPTSPTLREQFRALEDERRRTWAPDALAINIKQRETLLRAHPATFHVRPGDVLPAAVLPRTDGGAIALDDLVAAGPAVLVFFRFAGCPACNIALPYYAQTLSGALSAAGVPLIALSPQPVELLGEIVARHALPFPVVSDTALALSRALGITYTFDDASRAAAAAKGGASHQLNGTDAWELPKPTVIVLDPGRVVRFVDVSPDWMDRTDATTILNALSLRDNVRSHAA</sequence>
<dbReference type="SUPFAM" id="SSF52833">
    <property type="entry name" value="Thioredoxin-like"/>
    <property type="match status" value="1"/>
</dbReference>
<keyword evidence="4" id="KW-0049">Antioxidant</keyword>
<comment type="catalytic activity">
    <reaction evidence="11">
        <text>a hydroperoxide + [thioredoxin]-dithiol = an alcohol + [thioredoxin]-disulfide + H2O</text>
        <dbReference type="Rhea" id="RHEA:62620"/>
        <dbReference type="Rhea" id="RHEA-COMP:10698"/>
        <dbReference type="Rhea" id="RHEA-COMP:10700"/>
        <dbReference type="ChEBI" id="CHEBI:15377"/>
        <dbReference type="ChEBI" id="CHEBI:29950"/>
        <dbReference type="ChEBI" id="CHEBI:30879"/>
        <dbReference type="ChEBI" id="CHEBI:35924"/>
        <dbReference type="ChEBI" id="CHEBI:50058"/>
        <dbReference type="EC" id="1.11.1.24"/>
    </reaction>
</comment>
<keyword evidence="3" id="KW-0575">Peroxidase</keyword>
<evidence type="ECO:0000256" key="7">
    <source>
        <dbReference type="ARBA" id="ARBA00023284"/>
    </source>
</evidence>
<feature type="domain" description="Thioredoxin" evidence="12">
    <location>
        <begin position="52"/>
        <end position="223"/>
    </location>
</feature>
<keyword evidence="7" id="KW-0676">Redox-active center</keyword>
<dbReference type="Gene3D" id="3.40.30.10">
    <property type="entry name" value="Glutaredoxin"/>
    <property type="match status" value="1"/>
</dbReference>
<dbReference type="GO" id="GO:0045454">
    <property type="term" value="P:cell redox homeostasis"/>
    <property type="evidence" value="ECO:0007669"/>
    <property type="project" value="TreeGrafter"/>
</dbReference>
<dbReference type="GO" id="GO:0034599">
    <property type="term" value="P:cellular response to oxidative stress"/>
    <property type="evidence" value="ECO:0007669"/>
    <property type="project" value="TreeGrafter"/>
</dbReference>
<evidence type="ECO:0000256" key="10">
    <source>
        <dbReference type="ARBA" id="ARBA00042639"/>
    </source>
</evidence>
<dbReference type="PANTHER" id="PTHR42801:SF7">
    <property type="entry name" value="SLL1159 PROTEIN"/>
    <property type="match status" value="1"/>
</dbReference>
<dbReference type="PANTHER" id="PTHR42801">
    <property type="entry name" value="THIOREDOXIN-DEPENDENT PEROXIDE REDUCTASE"/>
    <property type="match status" value="1"/>
</dbReference>
<dbReference type="Proteomes" id="UP000585665">
    <property type="component" value="Unassembled WGS sequence"/>
</dbReference>
<dbReference type="GO" id="GO:0008379">
    <property type="term" value="F:thioredoxin peroxidase activity"/>
    <property type="evidence" value="ECO:0007669"/>
    <property type="project" value="TreeGrafter"/>
</dbReference>
<comment type="caution">
    <text evidence="13">The sequence shown here is derived from an EMBL/GenBank/DDBJ whole genome shotgun (WGS) entry which is preliminary data.</text>
</comment>
<evidence type="ECO:0000256" key="3">
    <source>
        <dbReference type="ARBA" id="ARBA00022559"/>
    </source>
</evidence>
<keyword evidence="6" id="KW-1015">Disulfide bond</keyword>
<keyword evidence="14" id="KW-1185">Reference proteome</keyword>
<evidence type="ECO:0000256" key="9">
    <source>
        <dbReference type="ARBA" id="ARBA00038489"/>
    </source>
</evidence>
<evidence type="ECO:0000256" key="11">
    <source>
        <dbReference type="ARBA" id="ARBA00049091"/>
    </source>
</evidence>
<evidence type="ECO:0000256" key="2">
    <source>
        <dbReference type="ARBA" id="ARBA00013017"/>
    </source>
</evidence>
<evidence type="ECO:0000256" key="8">
    <source>
        <dbReference type="ARBA" id="ARBA00032824"/>
    </source>
</evidence>
<evidence type="ECO:0000259" key="12">
    <source>
        <dbReference type="PROSITE" id="PS51352"/>
    </source>
</evidence>
<organism evidence="13 14">
    <name type="scientific">Ameyamaea chiangmaiensis</name>
    <dbReference type="NCBI Taxonomy" id="442969"/>
    <lineage>
        <taxon>Bacteria</taxon>
        <taxon>Pseudomonadati</taxon>
        <taxon>Pseudomonadota</taxon>
        <taxon>Alphaproteobacteria</taxon>
        <taxon>Acetobacterales</taxon>
        <taxon>Acetobacteraceae</taxon>
        <taxon>Ameyamaea</taxon>
    </lineage>
</organism>
<dbReference type="Pfam" id="PF00578">
    <property type="entry name" value="AhpC-TSA"/>
    <property type="match status" value="1"/>
</dbReference>
<protein>
    <recommendedName>
        <fullName evidence="2">thioredoxin-dependent peroxiredoxin</fullName>
        <ecNumber evidence="2">1.11.1.24</ecNumber>
    </recommendedName>
    <alternativeName>
        <fullName evidence="8">Thioredoxin peroxidase</fullName>
    </alternativeName>
    <alternativeName>
        <fullName evidence="10">Thioredoxin-dependent peroxiredoxin Bcp</fullName>
    </alternativeName>
</protein>
<dbReference type="EMBL" id="JABXXR010000048">
    <property type="protein sequence ID" value="NVN40518.1"/>
    <property type="molecule type" value="Genomic_DNA"/>
</dbReference>
<evidence type="ECO:0000256" key="1">
    <source>
        <dbReference type="ARBA" id="ARBA00003330"/>
    </source>
</evidence>
<gene>
    <name evidence="13" type="ORF">HUK82_08070</name>
</gene>
<dbReference type="RefSeq" id="WP_176613480.1">
    <property type="nucleotide sequence ID" value="NZ_JABXXR010000048.1"/>
</dbReference>
<accession>A0A850P9E1</accession>
<comment type="function">
    <text evidence="1">Thiol-specific peroxidase that catalyzes the reduction of hydrogen peroxide and organic hydroperoxides to water and alcohols, respectively. Plays a role in cell protection against oxidative stress by detoxifying peroxides and as sensor of hydrogen peroxide-mediated signaling events.</text>
</comment>
<keyword evidence="5" id="KW-0560">Oxidoreductase</keyword>
<name>A0A850P9E1_9PROT</name>
<dbReference type="EC" id="1.11.1.24" evidence="2"/>
<dbReference type="InterPro" id="IPR000866">
    <property type="entry name" value="AhpC/TSA"/>
</dbReference>
<dbReference type="InterPro" id="IPR013766">
    <property type="entry name" value="Thioredoxin_domain"/>
</dbReference>
<reference evidence="13 14" key="1">
    <citation type="submission" date="2020-06" db="EMBL/GenBank/DDBJ databases">
        <title>Description of novel acetic acid bacteria.</title>
        <authorList>
            <person name="Sombolestani A."/>
        </authorList>
    </citation>
    <scope>NUCLEOTIDE SEQUENCE [LARGE SCALE GENOMIC DNA]</scope>
    <source>
        <strain evidence="13 14">LMG 27010</strain>
    </source>
</reference>
<evidence type="ECO:0000256" key="4">
    <source>
        <dbReference type="ARBA" id="ARBA00022862"/>
    </source>
</evidence>
<evidence type="ECO:0000313" key="13">
    <source>
        <dbReference type="EMBL" id="NVN40518.1"/>
    </source>
</evidence>
<evidence type="ECO:0000313" key="14">
    <source>
        <dbReference type="Proteomes" id="UP000585665"/>
    </source>
</evidence>
<evidence type="ECO:0000256" key="5">
    <source>
        <dbReference type="ARBA" id="ARBA00023002"/>
    </source>
</evidence>